<dbReference type="AlphaFoldDB" id="A0A934K9L5"/>
<keyword evidence="1" id="KW-1133">Transmembrane helix</keyword>
<dbReference type="Proteomes" id="UP000620075">
    <property type="component" value="Unassembled WGS sequence"/>
</dbReference>
<dbReference type="EMBL" id="JAEKNQ010000057">
    <property type="protein sequence ID" value="MBJ7604331.1"/>
    <property type="molecule type" value="Genomic_DNA"/>
</dbReference>
<organism evidence="2 3">
    <name type="scientific">Candidatus Dormiibacter inghamiae</name>
    <dbReference type="NCBI Taxonomy" id="3127013"/>
    <lineage>
        <taxon>Bacteria</taxon>
        <taxon>Bacillati</taxon>
        <taxon>Candidatus Dormiibacterota</taxon>
        <taxon>Candidatus Dormibacteria</taxon>
        <taxon>Candidatus Dormibacterales</taxon>
        <taxon>Candidatus Dormibacteraceae</taxon>
        <taxon>Candidatus Dormiibacter</taxon>
    </lineage>
</organism>
<feature type="transmembrane region" description="Helical" evidence="1">
    <location>
        <begin position="84"/>
        <end position="110"/>
    </location>
</feature>
<evidence type="ECO:0000313" key="2">
    <source>
        <dbReference type="EMBL" id="MBJ7604331.1"/>
    </source>
</evidence>
<protein>
    <submittedName>
        <fullName evidence="2">ECF transporter S component</fullName>
    </submittedName>
</protein>
<keyword evidence="1" id="KW-0472">Membrane</keyword>
<feature type="transmembrane region" description="Helical" evidence="1">
    <location>
        <begin position="219"/>
        <end position="237"/>
    </location>
</feature>
<dbReference type="InterPro" id="IPR024529">
    <property type="entry name" value="ECF_trnsprt_substrate-spec"/>
</dbReference>
<accession>A0A934K9L5</accession>
<sequence>MRLTLSSLGGLALFGWPFLGGGLPADTAAAGIAIAALGALLLLEVGFRRLDARQVALLAALAALDTAFRLAIPSASGVGGFSPIFFLVLLAGFVFGPSYGFLLGGFTILVSSLAEGAVGPWVPYQIFATGWVGVSAGIAGRLLPARWRQQRWPALIVLAAVGGLGGWAFGALMDIQVWVAFYSGPGQLGWVPGMAAGEALAHFGRFYLLTSLAYDTFRAVGNALMVLLLGVPVLVALRRVQRRLRFEIVENYAAFHLPADRP</sequence>
<proteinExistence type="predicted"/>
<feature type="transmembrane region" description="Helical" evidence="1">
    <location>
        <begin position="155"/>
        <end position="181"/>
    </location>
</feature>
<dbReference type="RefSeq" id="WP_338181792.1">
    <property type="nucleotide sequence ID" value="NZ_JAEKNQ010000057.1"/>
</dbReference>
<reference evidence="2 3" key="1">
    <citation type="submission" date="2020-10" db="EMBL/GenBank/DDBJ databases">
        <title>Ca. Dormibacterota MAGs.</title>
        <authorList>
            <person name="Montgomery K."/>
        </authorList>
    </citation>
    <scope>NUCLEOTIDE SEQUENCE [LARGE SCALE GENOMIC DNA]</scope>
    <source>
        <strain evidence="2">SC8811_S16_3</strain>
    </source>
</reference>
<evidence type="ECO:0000256" key="1">
    <source>
        <dbReference type="SAM" id="Phobius"/>
    </source>
</evidence>
<name>A0A934K9L5_9BACT</name>
<dbReference type="Gene3D" id="1.10.1760.20">
    <property type="match status" value="1"/>
</dbReference>
<keyword evidence="1" id="KW-0812">Transmembrane</keyword>
<feature type="transmembrane region" description="Helical" evidence="1">
    <location>
        <begin position="122"/>
        <end position="143"/>
    </location>
</feature>
<gene>
    <name evidence="2" type="ORF">JF888_14280</name>
</gene>
<dbReference type="GO" id="GO:0022857">
    <property type="term" value="F:transmembrane transporter activity"/>
    <property type="evidence" value="ECO:0007669"/>
    <property type="project" value="InterPro"/>
</dbReference>
<comment type="caution">
    <text evidence="2">The sequence shown here is derived from an EMBL/GenBank/DDBJ whole genome shotgun (WGS) entry which is preliminary data.</text>
</comment>
<evidence type="ECO:0000313" key="3">
    <source>
        <dbReference type="Proteomes" id="UP000620075"/>
    </source>
</evidence>
<dbReference type="Pfam" id="PF12822">
    <property type="entry name" value="ECF_trnsprt"/>
    <property type="match status" value="1"/>
</dbReference>